<dbReference type="InterPro" id="IPR036865">
    <property type="entry name" value="CRAL-TRIO_dom_sf"/>
</dbReference>
<sequence>MPIKLGFDAETVYRQNIVDKNDVDAVSEWLKEKNLPAYSNEQIIQFLLSCDNVRETTKKTIESYVKIANSSDEIFSNKNVKRIDLQKNLKMCEICVLPERNQEGYVMIFNRMVDTNYQNYEMGPSFTVINMTIESALYDYPASGIILIFDITGLSWKHLTRLRFGLMRLFAHYLQEGLPVKLHKMYIINANPVLDSCIKLMKPFVKKDVIDKMDLYKTDDIDLFYEKCPKRLLPVDYGGEMPCLQTLHKNQIAKFKDLIGYFEDEEKQRKSFNPRIA</sequence>
<dbReference type="Gene3D" id="3.40.525.10">
    <property type="entry name" value="CRAL-TRIO lipid binding domain"/>
    <property type="match status" value="1"/>
</dbReference>
<dbReference type="GO" id="GO:1902936">
    <property type="term" value="F:phosphatidylinositol bisphosphate binding"/>
    <property type="evidence" value="ECO:0007669"/>
    <property type="project" value="TreeGrafter"/>
</dbReference>
<protein>
    <recommendedName>
        <fullName evidence="1">CRAL-TRIO domain-containing protein</fullName>
    </recommendedName>
</protein>
<dbReference type="Proteomes" id="UP001353858">
    <property type="component" value="Unassembled WGS sequence"/>
</dbReference>
<dbReference type="PANTHER" id="PTHR10174">
    <property type="entry name" value="ALPHA-TOCOPHEROL TRANSFER PROTEIN-RELATED"/>
    <property type="match status" value="1"/>
</dbReference>
<accession>A0AAN7PA80</accession>
<dbReference type="CDD" id="cd00170">
    <property type="entry name" value="SEC14"/>
    <property type="match status" value="1"/>
</dbReference>
<dbReference type="GO" id="GO:0016020">
    <property type="term" value="C:membrane"/>
    <property type="evidence" value="ECO:0007669"/>
    <property type="project" value="TreeGrafter"/>
</dbReference>
<evidence type="ECO:0000313" key="3">
    <source>
        <dbReference type="Proteomes" id="UP001353858"/>
    </source>
</evidence>
<gene>
    <name evidence="2" type="ORF">RN001_010812</name>
</gene>
<dbReference type="AlphaFoldDB" id="A0AAN7PA80"/>
<dbReference type="SUPFAM" id="SSF52087">
    <property type="entry name" value="CRAL/TRIO domain"/>
    <property type="match status" value="1"/>
</dbReference>
<dbReference type="PROSITE" id="PS50191">
    <property type="entry name" value="CRAL_TRIO"/>
    <property type="match status" value="1"/>
</dbReference>
<proteinExistence type="predicted"/>
<keyword evidence="3" id="KW-1185">Reference proteome</keyword>
<feature type="domain" description="CRAL-TRIO" evidence="1">
    <location>
        <begin position="140"/>
        <end position="245"/>
    </location>
</feature>
<evidence type="ECO:0000313" key="2">
    <source>
        <dbReference type="EMBL" id="KAK4878306.1"/>
    </source>
</evidence>
<organism evidence="2 3">
    <name type="scientific">Aquatica leii</name>
    <dbReference type="NCBI Taxonomy" id="1421715"/>
    <lineage>
        <taxon>Eukaryota</taxon>
        <taxon>Metazoa</taxon>
        <taxon>Ecdysozoa</taxon>
        <taxon>Arthropoda</taxon>
        <taxon>Hexapoda</taxon>
        <taxon>Insecta</taxon>
        <taxon>Pterygota</taxon>
        <taxon>Neoptera</taxon>
        <taxon>Endopterygota</taxon>
        <taxon>Coleoptera</taxon>
        <taxon>Polyphaga</taxon>
        <taxon>Elateriformia</taxon>
        <taxon>Elateroidea</taxon>
        <taxon>Lampyridae</taxon>
        <taxon>Luciolinae</taxon>
        <taxon>Aquatica</taxon>
    </lineage>
</organism>
<comment type="caution">
    <text evidence="2">The sequence shown here is derived from an EMBL/GenBank/DDBJ whole genome shotgun (WGS) entry which is preliminary data.</text>
</comment>
<dbReference type="Pfam" id="PF00650">
    <property type="entry name" value="CRAL_TRIO"/>
    <property type="match status" value="1"/>
</dbReference>
<dbReference type="PANTHER" id="PTHR10174:SF213">
    <property type="entry name" value="CRAL-TRIO DOMAIN-CONTAINING PROTEIN"/>
    <property type="match status" value="1"/>
</dbReference>
<evidence type="ECO:0000259" key="1">
    <source>
        <dbReference type="PROSITE" id="PS50191"/>
    </source>
</evidence>
<reference evidence="3" key="1">
    <citation type="submission" date="2023-01" db="EMBL/GenBank/DDBJ databases">
        <title>Key to firefly adult light organ development and bioluminescence: homeobox transcription factors regulate luciferase expression and transportation to peroxisome.</title>
        <authorList>
            <person name="Fu X."/>
        </authorList>
    </citation>
    <scope>NUCLEOTIDE SEQUENCE [LARGE SCALE GENOMIC DNA]</scope>
</reference>
<name>A0AAN7PA80_9COLE</name>
<dbReference type="InterPro" id="IPR001251">
    <property type="entry name" value="CRAL-TRIO_dom"/>
</dbReference>
<dbReference type="EMBL" id="JARPUR010000004">
    <property type="protein sequence ID" value="KAK4878306.1"/>
    <property type="molecule type" value="Genomic_DNA"/>
</dbReference>